<dbReference type="KEGG" id="amaq:GO499_02370"/>
<organism evidence="1 2">
    <name type="scientific">Algicella marina</name>
    <dbReference type="NCBI Taxonomy" id="2683284"/>
    <lineage>
        <taxon>Bacteria</taxon>
        <taxon>Pseudomonadati</taxon>
        <taxon>Pseudomonadota</taxon>
        <taxon>Alphaproteobacteria</taxon>
        <taxon>Rhodobacterales</taxon>
        <taxon>Paracoccaceae</taxon>
        <taxon>Algicella</taxon>
    </lineage>
</organism>
<gene>
    <name evidence="1" type="ORF">GO499_02370</name>
</gene>
<keyword evidence="2" id="KW-1185">Reference proteome</keyword>
<sequence length="405" mass="44524">MIPSPKILYVSYGGGHISMILPVVRAMRQIAPDSEQIVMALTIGAAAARSAGERPVGFADFLHLRDVEAVTKCGLELLPENAGGSVSEAESIAYLGVNFLELETRLGREAAFHEYRSKGRAAFEPVDFIADIIRDVGADIVVTTNSPRAERASWKAARRLGIPSLAMNDLLARQAKTFVGQGDWPDRICVLSDNVAEYLRREGAPHVAVTGNPAFDSMASREVLEAAEAFLEARGWESKRPVLFSGDIDFSKTGEERFWLLRRISEVLENFVEENPDNPLIFRYHPSRWREVPRPRAHPRIYFADPEKERPHPQIQASAAAIVQLSTIGLEASIADKPVISLENLEGYPPGVSWEAEGVSVACRDLEALPGMIRQALAGNLTTPRPFATDGQAAFRVGEQIRALF</sequence>
<evidence type="ECO:0008006" key="3">
    <source>
        <dbReference type="Google" id="ProtNLM"/>
    </source>
</evidence>
<evidence type="ECO:0000313" key="2">
    <source>
        <dbReference type="Proteomes" id="UP000464495"/>
    </source>
</evidence>
<dbReference type="Proteomes" id="UP000464495">
    <property type="component" value="Chromosome"/>
</dbReference>
<protein>
    <recommendedName>
        <fullName evidence="3">UDP-glycosyltransferase</fullName>
    </recommendedName>
</protein>
<accession>A0A6P1SYM1</accession>
<dbReference type="EMBL" id="CP046620">
    <property type="protein sequence ID" value="QHQ34109.1"/>
    <property type="molecule type" value="Genomic_DNA"/>
</dbReference>
<reference evidence="1 2" key="1">
    <citation type="submission" date="2019-12" db="EMBL/GenBank/DDBJ databases">
        <title>Complete genome sequence of Algicella marina strain 9Alg 56(T) isolated from the red alga Tichocarpus crinitus.</title>
        <authorList>
            <person name="Kim S.-G."/>
            <person name="Nedashkovskaya O.I."/>
        </authorList>
    </citation>
    <scope>NUCLEOTIDE SEQUENCE [LARGE SCALE GENOMIC DNA]</scope>
    <source>
        <strain evidence="1 2">9Alg 56</strain>
    </source>
</reference>
<evidence type="ECO:0000313" key="1">
    <source>
        <dbReference type="EMBL" id="QHQ34109.1"/>
    </source>
</evidence>
<proteinExistence type="predicted"/>
<dbReference type="AlphaFoldDB" id="A0A6P1SYM1"/>
<dbReference type="SUPFAM" id="SSF53756">
    <property type="entry name" value="UDP-Glycosyltransferase/glycogen phosphorylase"/>
    <property type="match status" value="1"/>
</dbReference>
<dbReference type="Gene3D" id="3.40.50.2000">
    <property type="entry name" value="Glycogen Phosphorylase B"/>
    <property type="match status" value="2"/>
</dbReference>
<name>A0A6P1SYM1_9RHOB</name>